<sequence length="457" mass="50621">MPPIRTVTGPIKPMKTERTHEENQERAYIAASRRSDRSLEARIESARRASEIHKKRTGRALRVTEQDVINEEMYEEEDDDMPSQYQRLSAHLHTNSLLFNRKLQDYIATQAAVRQSFFAQYNQPPFNTLGQGFSANATGQQSSQTMNNFVNQQMPPPQGFNQAPQTFNQQFYRTAPYSVPPRTQPHQRSASLSSPQQMSGYQQPTHFANSGVGTPQGEDQRRMSLPPQPANQTSFTLPQTSSRPSLSRSPTSQSALQVNASSQQMSPQHSNAGTTKTPSSTQSTPTLHTVPTPGDMTPTRQSNAVPSFADNLPDANLFSLSMPPESQQFIAQGLQPSDPMAAAFMQGSENIALPMTTYHYNPNLSPKSSRMVASGVSGTSTFDSTLLPSTYSNFSGDEFNKMNNMDSVHMENPSAVVSDDLFSPNDMTFSSEFSIYGTDMSLSNDNFDDLFNFDNES</sequence>
<dbReference type="Proteomes" id="UP000700596">
    <property type="component" value="Unassembled WGS sequence"/>
</dbReference>
<organism evidence="2 3">
    <name type="scientific">Dendryphion nanum</name>
    <dbReference type="NCBI Taxonomy" id="256645"/>
    <lineage>
        <taxon>Eukaryota</taxon>
        <taxon>Fungi</taxon>
        <taxon>Dikarya</taxon>
        <taxon>Ascomycota</taxon>
        <taxon>Pezizomycotina</taxon>
        <taxon>Dothideomycetes</taxon>
        <taxon>Pleosporomycetidae</taxon>
        <taxon>Pleosporales</taxon>
        <taxon>Torulaceae</taxon>
        <taxon>Dendryphion</taxon>
    </lineage>
</organism>
<reference evidence="2" key="1">
    <citation type="journal article" date="2021" name="Nat. Commun.">
        <title>Genetic determinants of endophytism in the Arabidopsis root mycobiome.</title>
        <authorList>
            <person name="Mesny F."/>
            <person name="Miyauchi S."/>
            <person name="Thiergart T."/>
            <person name="Pickel B."/>
            <person name="Atanasova L."/>
            <person name="Karlsson M."/>
            <person name="Huettel B."/>
            <person name="Barry K.W."/>
            <person name="Haridas S."/>
            <person name="Chen C."/>
            <person name="Bauer D."/>
            <person name="Andreopoulos W."/>
            <person name="Pangilinan J."/>
            <person name="LaButti K."/>
            <person name="Riley R."/>
            <person name="Lipzen A."/>
            <person name="Clum A."/>
            <person name="Drula E."/>
            <person name="Henrissat B."/>
            <person name="Kohler A."/>
            <person name="Grigoriev I.V."/>
            <person name="Martin F.M."/>
            <person name="Hacquard S."/>
        </authorList>
    </citation>
    <scope>NUCLEOTIDE SEQUENCE</scope>
    <source>
        <strain evidence="2">MPI-CAGE-CH-0243</strain>
    </source>
</reference>
<proteinExistence type="predicted"/>
<name>A0A9P9J100_9PLEO</name>
<dbReference type="OrthoDB" id="5397087at2759"/>
<evidence type="ECO:0000256" key="1">
    <source>
        <dbReference type="SAM" id="MobiDB-lite"/>
    </source>
</evidence>
<keyword evidence="3" id="KW-1185">Reference proteome</keyword>
<feature type="compositionally biased region" description="Polar residues" evidence="1">
    <location>
        <begin position="255"/>
        <end position="273"/>
    </location>
</feature>
<feature type="compositionally biased region" description="Polar residues" evidence="1">
    <location>
        <begin position="184"/>
        <end position="213"/>
    </location>
</feature>
<feature type="compositionally biased region" description="Low complexity" evidence="1">
    <location>
        <begin position="274"/>
        <end position="286"/>
    </location>
</feature>
<dbReference type="AlphaFoldDB" id="A0A9P9J100"/>
<gene>
    <name evidence="2" type="ORF">B0J11DRAFT_421670</name>
</gene>
<feature type="region of interest" description="Disordered" evidence="1">
    <location>
        <begin position="176"/>
        <end position="310"/>
    </location>
</feature>
<feature type="compositionally biased region" description="Basic and acidic residues" evidence="1">
    <location>
        <begin position="14"/>
        <end position="25"/>
    </location>
</feature>
<comment type="caution">
    <text evidence="2">The sequence shown here is derived from an EMBL/GenBank/DDBJ whole genome shotgun (WGS) entry which is preliminary data.</text>
</comment>
<feature type="compositionally biased region" description="Low complexity" evidence="1">
    <location>
        <begin position="236"/>
        <end position="254"/>
    </location>
</feature>
<evidence type="ECO:0000313" key="3">
    <source>
        <dbReference type="Proteomes" id="UP000700596"/>
    </source>
</evidence>
<evidence type="ECO:0000313" key="2">
    <source>
        <dbReference type="EMBL" id="KAH7138170.1"/>
    </source>
</evidence>
<dbReference type="EMBL" id="JAGMWT010000001">
    <property type="protein sequence ID" value="KAH7138170.1"/>
    <property type="molecule type" value="Genomic_DNA"/>
</dbReference>
<feature type="region of interest" description="Disordered" evidence="1">
    <location>
        <begin position="1"/>
        <end position="36"/>
    </location>
</feature>
<protein>
    <submittedName>
        <fullName evidence="2">Uncharacterized protein</fullName>
    </submittedName>
</protein>
<accession>A0A9P9J100</accession>